<dbReference type="SUPFAM" id="SSF46689">
    <property type="entry name" value="Homeodomain-like"/>
    <property type="match status" value="1"/>
</dbReference>
<dbReference type="PANTHER" id="PTHR30055">
    <property type="entry name" value="HTH-TYPE TRANSCRIPTIONAL REGULATOR RUTR"/>
    <property type="match status" value="1"/>
</dbReference>
<name>A0ABU1MNH2_9SPHN</name>
<proteinExistence type="predicted"/>
<dbReference type="RefSeq" id="WP_022678211.1">
    <property type="nucleotide sequence ID" value="NZ_JAVDRD010000006.1"/>
</dbReference>
<keyword evidence="3" id="KW-0804">Transcription</keyword>
<keyword evidence="7" id="KW-1185">Reference proteome</keyword>
<keyword evidence="2 4" id="KW-0238">DNA-binding</keyword>
<reference evidence="6 7" key="1">
    <citation type="submission" date="2023-07" db="EMBL/GenBank/DDBJ databases">
        <title>Sorghum-associated microbial communities from plants grown in Nebraska, USA.</title>
        <authorList>
            <person name="Schachtman D."/>
        </authorList>
    </citation>
    <scope>NUCLEOTIDE SEQUENCE [LARGE SCALE GENOMIC DNA]</scope>
    <source>
        <strain evidence="6 7">DS1027</strain>
    </source>
</reference>
<dbReference type="Proteomes" id="UP001184150">
    <property type="component" value="Unassembled WGS sequence"/>
</dbReference>
<keyword evidence="1" id="KW-0805">Transcription regulation</keyword>
<sequence length="216" mass="23441">MTGRTQKKTKREIILDAAEALFAVHGFDGVSMRMIAERGPVGLGLLTHHFPAKDQLFAAVLERRADIINTARLAALDALDKPDLEALLAAFLRPYVERIAEGDEGWRSYARLHAMMTQDARWTPVAAAIFGGVAEEMIARIQVVEPRLTPDLAARGYVLLLGGMVSMFADTRLLDRLTHGRLSSSDVVASFDPIVRFAAAGIRALAEPAGTDPHAA</sequence>
<dbReference type="PANTHER" id="PTHR30055:SF234">
    <property type="entry name" value="HTH-TYPE TRANSCRIPTIONAL REGULATOR BETI"/>
    <property type="match status" value="1"/>
</dbReference>
<evidence type="ECO:0000256" key="2">
    <source>
        <dbReference type="ARBA" id="ARBA00023125"/>
    </source>
</evidence>
<evidence type="ECO:0000256" key="3">
    <source>
        <dbReference type="ARBA" id="ARBA00023163"/>
    </source>
</evidence>
<dbReference type="PROSITE" id="PS01081">
    <property type="entry name" value="HTH_TETR_1"/>
    <property type="match status" value="1"/>
</dbReference>
<organism evidence="6 7">
    <name type="scientific">Novosphingobium capsulatum</name>
    <dbReference type="NCBI Taxonomy" id="13688"/>
    <lineage>
        <taxon>Bacteria</taxon>
        <taxon>Pseudomonadati</taxon>
        <taxon>Pseudomonadota</taxon>
        <taxon>Alphaproteobacteria</taxon>
        <taxon>Sphingomonadales</taxon>
        <taxon>Sphingomonadaceae</taxon>
        <taxon>Novosphingobium</taxon>
    </lineage>
</organism>
<dbReference type="InterPro" id="IPR041586">
    <property type="entry name" value="PsrA_TetR_C"/>
</dbReference>
<evidence type="ECO:0000256" key="1">
    <source>
        <dbReference type="ARBA" id="ARBA00023015"/>
    </source>
</evidence>
<dbReference type="InterPro" id="IPR001647">
    <property type="entry name" value="HTH_TetR"/>
</dbReference>
<dbReference type="Pfam" id="PF17939">
    <property type="entry name" value="TetR_C_30"/>
    <property type="match status" value="1"/>
</dbReference>
<evidence type="ECO:0000259" key="5">
    <source>
        <dbReference type="PROSITE" id="PS50977"/>
    </source>
</evidence>
<dbReference type="PROSITE" id="PS50977">
    <property type="entry name" value="HTH_TETR_2"/>
    <property type="match status" value="1"/>
</dbReference>
<accession>A0ABU1MNH2</accession>
<dbReference type="InterPro" id="IPR009057">
    <property type="entry name" value="Homeodomain-like_sf"/>
</dbReference>
<dbReference type="InterPro" id="IPR023772">
    <property type="entry name" value="DNA-bd_HTH_TetR-type_CS"/>
</dbReference>
<feature type="domain" description="HTH tetR-type" evidence="5">
    <location>
        <begin position="8"/>
        <end position="68"/>
    </location>
</feature>
<dbReference type="PRINTS" id="PR00455">
    <property type="entry name" value="HTHTETR"/>
</dbReference>
<dbReference type="Pfam" id="PF00440">
    <property type="entry name" value="TetR_N"/>
    <property type="match status" value="1"/>
</dbReference>
<dbReference type="Gene3D" id="1.10.357.10">
    <property type="entry name" value="Tetracycline Repressor, domain 2"/>
    <property type="match status" value="1"/>
</dbReference>
<evidence type="ECO:0000256" key="4">
    <source>
        <dbReference type="PROSITE-ProRule" id="PRU00335"/>
    </source>
</evidence>
<dbReference type="InterPro" id="IPR036271">
    <property type="entry name" value="Tet_transcr_reg_TetR-rel_C_sf"/>
</dbReference>
<gene>
    <name evidence="6" type="ORF">J2792_002769</name>
</gene>
<feature type="DNA-binding region" description="H-T-H motif" evidence="4">
    <location>
        <begin position="31"/>
        <end position="50"/>
    </location>
</feature>
<protein>
    <submittedName>
        <fullName evidence="6">AcrR family transcriptional regulator</fullName>
    </submittedName>
</protein>
<dbReference type="InterPro" id="IPR050109">
    <property type="entry name" value="HTH-type_TetR-like_transc_reg"/>
</dbReference>
<dbReference type="SUPFAM" id="SSF48498">
    <property type="entry name" value="Tetracyclin repressor-like, C-terminal domain"/>
    <property type="match status" value="1"/>
</dbReference>
<dbReference type="EMBL" id="JAVDRD010000006">
    <property type="protein sequence ID" value="MDR6511893.1"/>
    <property type="molecule type" value="Genomic_DNA"/>
</dbReference>
<evidence type="ECO:0000313" key="6">
    <source>
        <dbReference type="EMBL" id="MDR6511893.1"/>
    </source>
</evidence>
<comment type="caution">
    <text evidence="6">The sequence shown here is derived from an EMBL/GenBank/DDBJ whole genome shotgun (WGS) entry which is preliminary data.</text>
</comment>
<evidence type="ECO:0000313" key="7">
    <source>
        <dbReference type="Proteomes" id="UP001184150"/>
    </source>
</evidence>